<feature type="transmembrane region" description="Helical" evidence="2">
    <location>
        <begin position="37"/>
        <end position="59"/>
    </location>
</feature>
<keyword evidence="2" id="KW-0812">Transmembrane</keyword>
<feature type="transmembrane region" description="Helical" evidence="2">
    <location>
        <begin position="304"/>
        <end position="332"/>
    </location>
</feature>
<feature type="region of interest" description="Disordered" evidence="1">
    <location>
        <begin position="366"/>
        <end position="392"/>
    </location>
</feature>
<dbReference type="AlphaFoldDB" id="A0A3L9KXU8"/>
<keyword evidence="2" id="KW-0472">Membrane</keyword>
<feature type="transmembrane region" description="Helical" evidence="2">
    <location>
        <begin position="206"/>
        <end position="227"/>
    </location>
</feature>
<dbReference type="RefSeq" id="WP_121865139.1">
    <property type="nucleotide sequence ID" value="NZ_RDEX01000003.1"/>
</dbReference>
<feature type="transmembrane region" description="Helical" evidence="2">
    <location>
        <begin position="175"/>
        <end position="194"/>
    </location>
</feature>
<dbReference type="EMBL" id="RDEX01000003">
    <property type="protein sequence ID" value="RLY91666.1"/>
    <property type="molecule type" value="Genomic_DNA"/>
</dbReference>
<dbReference type="Proteomes" id="UP000277871">
    <property type="component" value="Unassembled WGS sequence"/>
</dbReference>
<feature type="transmembrane region" description="Helical" evidence="2">
    <location>
        <begin position="134"/>
        <end position="154"/>
    </location>
</feature>
<keyword evidence="4" id="KW-1185">Reference proteome</keyword>
<name>A0A3L9KXU8_9MICC</name>
<gene>
    <name evidence="3" type="ORF">EAE32_10590</name>
</gene>
<accession>A0A3L9KXU8</accession>
<keyword evidence="2" id="KW-1133">Transmembrane helix</keyword>
<sequence>MPRHSLAPTPRVETLRSELRGLGLPLVLEPRARLHGLLARSAPALMGVLTCLVGIDVFVLNMADVPPEQLAQPLDEDLLLAGVGILIMVCFPVTWWVLRLVLRHCSRTVGNVVGAVLLATVLLIPWLASPEDGISLGDVLIILGLLFLAMYWGVDTVLSWATRRAARELNHLGSMVGRVLPILMLALLFSFFNAEIWQVVAQLSVARTWAIVGVMGLLGIALATLNAKDEISQIIRTYDAQEGGTDLRPLERANITAMCVLISIIQVTLLGVVVFVFYVVFGVLSVSPVTATQWIGSPPARLDGILAALPVSLPLVQVCLVLSAFSALNFIVSIGTDTTYRATFLEPALDEVRKGLVARDEYTALRDGRTPPAPRGTEAPSTTHRPSGAASV</sequence>
<feature type="transmembrane region" description="Helical" evidence="2">
    <location>
        <begin position="79"/>
        <end position="102"/>
    </location>
</feature>
<protein>
    <submittedName>
        <fullName evidence="3">Uncharacterized protein</fullName>
    </submittedName>
</protein>
<feature type="transmembrane region" description="Helical" evidence="2">
    <location>
        <begin position="109"/>
        <end position="128"/>
    </location>
</feature>
<evidence type="ECO:0000256" key="1">
    <source>
        <dbReference type="SAM" id="MobiDB-lite"/>
    </source>
</evidence>
<proteinExistence type="predicted"/>
<comment type="caution">
    <text evidence="3">The sequence shown here is derived from an EMBL/GenBank/DDBJ whole genome shotgun (WGS) entry which is preliminary data.</text>
</comment>
<evidence type="ECO:0000313" key="3">
    <source>
        <dbReference type="EMBL" id="RLY91666.1"/>
    </source>
</evidence>
<evidence type="ECO:0000313" key="4">
    <source>
        <dbReference type="Proteomes" id="UP000277871"/>
    </source>
</evidence>
<organism evidence="3 4">
    <name type="scientific">Kocuria tytonicola</name>
    <dbReference type="NCBI Taxonomy" id="2055946"/>
    <lineage>
        <taxon>Bacteria</taxon>
        <taxon>Bacillati</taxon>
        <taxon>Actinomycetota</taxon>
        <taxon>Actinomycetes</taxon>
        <taxon>Micrococcales</taxon>
        <taxon>Micrococcaceae</taxon>
        <taxon>Kocuria</taxon>
    </lineage>
</organism>
<reference evidence="3 4" key="1">
    <citation type="submission" date="2018-10" db="EMBL/GenBank/DDBJ databases">
        <title>Kocuria tytonicola, new bacteria from the preen glands of American barn owls (Tyto furcata).</title>
        <authorList>
            <person name="Braun M.S."/>
            <person name="Wang E."/>
            <person name="Zimmermann S."/>
            <person name="Boutin S."/>
            <person name="Wagner H."/>
            <person name="Wink M."/>
        </authorList>
    </citation>
    <scope>NUCLEOTIDE SEQUENCE [LARGE SCALE GENOMIC DNA]</scope>
    <source>
        <strain evidence="3 4">473</strain>
    </source>
</reference>
<evidence type="ECO:0000256" key="2">
    <source>
        <dbReference type="SAM" id="Phobius"/>
    </source>
</evidence>
<feature type="transmembrane region" description="Helical" evidence="2">
    <location>
        <begin position="257"/>
        <end position="284"/>
    </location>
</feature>